<dbReference type="EMBL" id="MFIE01000005">
    <property type="protein sequence ID" value="OGF83196.1"/>
    <property type="molecule type" value="Genomic_DNA"/>
</dbReference>
<keyword evidence="1" id="KW-0812">Transmembrane</keyword>
<keyword evidence="1" id="KW-0472">Membrane</keyword>
<keyword evidence="1" id="KW-1133">Transmembrane helix</keyword>
<reference evidence="2 3" key="1">
    <citation type="journal article" date="2016" name="Nat. Commun.">
        <title>Thousands of microbial genomes shed light on interconnected biogeochemical processes in an aquifer system.</title>
        <authorList>
            <person name="Anantharaman K."/>
            <person name="Brown C.T."/>
            <person name="Hug L.A."/>
            <person name="Sharon I."/>
            <person name="Castelle C.J."/>
            <person name="Probst A.J."/>
            <person name="Thomas B.C."/>
            <person name="Singh A."/>
            <person name="Wilkins M.J."/>
            <person name="Karaoz U."/>
            <person name="Brodie E.L."/>
            <person name="Williams K.H."/>
            <person name="Hubbard S.S."/>
            <person name="Banfield J.F."/>
        </authorList>
    </citation>
    <scope>NUCLEOTIDE SEQUENCE [LARGE SCALE GENOMIC DNA]</scope>
</reference>
<feature type="transmembrane region" description="Helical" evidence="1">
    <location>
        <begin position="6"/>
        <end position="25"/>
    </location>
</feature>
<proteinExistence type="predicted"/>
<dbReference type="AlphaFoldDB" id="A0A1F5X5R7"/>
<evidence type="ECO:0000313" key="2">
    <source>
        <dbReference type="EMBL" id="OGF83196.1"/>
    </source>
</evidence>
<protein>
    <submittedName>
        <fullName evidence="2">Uncharacterized protein</fullName>
    </submittedName>
</protein>
<evidence type="ECO:0000313" key="3">
    <source>
        <dbReference type="Proteomes" id="UP000178684"/>
    </source>
</evidence>
<organism evidence="2 3">
    <name type="scientific">Candidatus Giovannonibacteria bacterium RIFCSPLOWO2_01_FULL_46_13</name>
    <dbReference type="NCBI Taxonomy" id="1798352"/>
    <lineage>
        <taxon>Bacteria</taxon>
        <taxon>Candidatus Giovannoniibacteriota</taxon>
    </lineage>
</organism>
<evidence type="ECO:0000256" key="1">
    <source>
        <dbReference type="SAM" id="Phobius"/>
    </source>
</evidence>
<dbReference type="Proteomes" id="UP000178684">
    <property type="component" value="Unassembled WGS sequence"/>
</dbReference>
<comment type="caution">
    <text evidence="2">The sequence shown here is derived from an EMBL/GenBank/DDBJ whole genome shotgun (WGS) entry which is preliminary data.</text>
</comment>
<accession>A0A1F5X5R7</accession>
<name>A0A1F5X5R7_9BACT</name>
<gene>
    <name evidence="2" type="ORF">A3B18_00600</name>
</gene>
<sequence>MGVFFVLGILVLAIVVAALVGVIFYKQFLEGEIEAITVDLKKIEDSFKESNIEEWARVSQSMEIAKSALAEHLYISSIFTFLEENTIPNVRFSNFNLNASENHVTLDAKARNYTVLAQQKEIFEKNSAVASLGLSNFMLTPNGGVDLALDIIFNDTLIKIQ</sequence>